<keyword evidence="3" id="KW-0136">Cellulose degradation</keyword>
<sequence>MTTALEFVRGLGLGWNLGNTFDPVPLNDERNKTITTGGVWTPEDQQRLWFNKPFTRDCAFFVKEAGFDTIRIPVTWKDWQDPYTGNVDPVWMAAVQEAVDWSYEAGLNVIVDVHHDGGNGPFGWIRTASEDYPGVCSRFSALWHQIAERFRDYDHHLIFEGGNEICFPHAAHQDTAYELLNRLNQLFVDIVRASGGNNADRFLLIPGYNTDTALTCDERFRLPEDTVDDHLIVSIHYYSPAEFVLAEHDSDWCTPVDVWGSDEEVAAVEADFAKQKARFIDNGIPVIIGEYGLLTEPVDHKDHDSNIKWLRTVIRCALTNGSCPILWDTSTKEMCFLNRETGRFFDPEVEAIYQEARTMSVAQ</sequence>
<keyword evidence="4" id="KW-0119">Carbohydrate metabolism</keyword>
<evidence type="ECO:0000313" key="9">
    <source>
        <dbReference type="EMBL" id="KAB7461486.1"/>
    </source>
</evidence>
<evidence type="ECO:0000256" key="4">
    <source>
        <dbReference type="ARBA" id="ARBA00023277"/>
    </source>
</evidence>
<protein>
    <submittedName>
        <fullName evidence="10">Endoglucanase A</fullName>
        <ecNumber evidence="10">3.2.1.4</ecNumber>
    </submittedName>
    <submittedName>
        <fullName evidence="9">Glycoside hydrolase family 5 protein</fullName>
    </submittedName>
</protein>
<organism evidence="10">
    <name type="scientific">Bifidobacterium dentium</name>
    <dbReference type="NCBI Taxonomy" id="1689"/>
    <lineage>
        <taxon>Bacteria</taxon>
        <taxon>Bacillati</taxon>
        <taxon>Actinomycetota</taxon>
        <taxon>Actinomycetes</taxon>
        <taxon>Bifidobacteriales</taxon>
        <taxon>Bifidobacteriaceae</taxon>
        <taxon>Bifidobacterium</taxon>
    </lineage>
</organism>
<evidence type="ECO:0000313" key="10">
    <source>
        <dbReference type="EMBL" id="VYT07935.1"/>
    </source>
</evidence>
<name>A0A6N2TQR3_9BIFI</name>
<comment type="similarity">
    <text evidence="1 7">Belongs to the glycosyl hydrolase 5 (cellulase A) family.</text>
</comment>
<dbReference type="EMBL" id="WDPD01000004">
    <property type="protein sequence ID" value="KAB7461486.1"/>
    <property type="molecule type" value="Genomic_DNA"/>
</dbReference>
<reference evidence="10" key="2">
    <citation type="submission" date="2019-11" db="EMBL/GenBank/DDBJ databases">
        <authorList>
            <person name="Feng L."/>
        </authorList>
    </citation>
    <scope>NUCLEOTIDE SEQUENCE</scope>
    <source>
        <strain evidence="10">BdentiumLFYP24</strain>
    </source>
</reference>
<dbReference type="Pfam" id="PF00150">
    <property type="entry name" value="Cellulase"/>
    <property type="match status" value="1"/>
</dbReference>
<dbReference type="RefSeq" id="WP_003838288.1">
    <property type="nucleotide sequence ID" value="NZ_CABKPB010000001.1"/>
</dbReference>
<dbReference type="GO" id="GO:0009986">
    <property type="term" value="C:cell surface"/>
    <property type="evidence" value="ECO:0007669"/>
    <property type="project" value="TreeGrafter"/>
</dbReference>
<dbReference type="GO" id="GO:0030245">
    <property type="term" value="P:cellulose catabolic process"/>
    <property type="evidence" value="ECO:0007669"/>
    <property type="project" value="UniProtKB-KW"/>
</dbReference>
<gene>
    <name evidence="10" type="primary">celCCA</name>
    <name evidence="10" type="ORF">BDLFYP24_02105</name>
    <name evidence="9" type="ORF">GBB04_05260</name>
</gene>
<dbReference type="EMBL" id="CACRSP010000006">
    <property type="protein sequence ID" value="VYT07935.1"/>
    <property type="molecule type" value="Genomic_DNA"/>
</dbReference>
<evidence type="ECO:0000256" key="2">
    <source>
        <dbReference type="ARBA" id="ARBA00022801"/>
    </source>
</evidence>
<keyword evidence="5 7" id="KW-0326">Glycosidase</keyword>
<dbReference type="GO" id="GO:0008810">
    <property type="term" value="F:cellulase activity"/>
    <property type="evidence" value="ECO:0007669"/>
    <property type="project" value="UniProtKB-EC"/>
</dbReference>
<accession>A0A6N2TQR3</accession>
<dbReference type="InterPro" id="IPR050386">
    <property type="entry name" value="Glycosyl_hydrolase_5"/>
</dbReference>
<dbReference type="Proteomes" id="UP000429211">
    <property type="component" value="Unassembled WGS sequence"/>
</dbReference>
<evidence type="ECO:0000256" key="5">
    <source>
        <dbReference type="ARBA" id="ARBA00023295"/>
    </source>
</evidence>
<proteinExistence type="inferred from homology"/>
<dbReference type="GO" id="GO:0005576">
    <property type="term" value="C:extracellular region"/>
    <property type="evidence" value="ECO:0007669"/>
    <property type="project" value="TreeGrafter"/>
</dbReference>
<feature type="domain" description="Glycoside hydrolase family 5" evidence="8">
    <location>
        <begin position="38"/>
        <end position="332"/>
    </location>
</feature>
<dbReference type="PANTHER" id="PTHR31297:SF41">
    <property type="entry name" value="ENDOGLUCANASE, PUTATIVE (AFU_ORTHOLOGUE AFUA_5G01830)-RELATED"/>
    <property type="match status" value="1"/>
</dbReference>
<evidence type="ECO:0000313" key="11">
    <source>
        <dbReference type="Proteomes" id="UP000429211"/>
    </source>
</evidence>
<evidence type="ECO:0000256" key="1">
    <source>
        <dbReference type="ARBA" id="ARBA00005641"/>
    </source>
</evidence>
<evidence type="ECO:0000259" key="8">
    <source>
        <dbReference type="Pfam" id="PF00150"/>
    </source>
</evidence>
<dbReference type="InterPro" id="IPR017853">
    <property type="entry name" value="GH"/>
</dbReference>
<dbReference type="GeneID" id="31607269"/>
<dbReference type="OMA" id="WQCHITN"/>
<dbReference type="Gene3D" id="3.20.20.80">
    <property type="entry name" value="Glycosidases"/>
    <property type="match status" value="1"/>
</dbReference>
<dbReference type="PANTHER" id="PTHR31297">
    <property type="entry name" value="GLUCAN ENDO-1,6-BETA-GLUCOSIDASE B"/>
    <property type="match status" value="1"/>
</dbReference>
<dbReference type="SMR" id="A0A6N2TQR3"/>
<keyword evidence="2 7" id="KW-0378">Hydrolase</keyword>
<dbReference type="AlphaFoldDB" id="A0A6N2TQR3"/>
<dbReference type="SUPFAM" id="SSF51445">
    <property type="entry name" value="(Trans)glycosidases"/>
    <property type="match status" value="1"/>
</dbReference>
<reference evidence="9 11" key="1">
    <citation type="journal article" date="2019" name="Nat. Med.">
        <title>A library of human gut bacterial isolates paired with longitudinal multiomics data enables mechanistic microbiome research.</title>
        <authorList>
            <person name="Poyet M."/>
            <person name="Groussin M."/>
            <person name="Gibbons S.M."/>
            <person name="Avila-Pacheco J."/>
            <person name="Jiang X."/>
            <person name="Kearney S.M."/>
            <person name="Perrotta A.R."/>
            <person name="Berdy B."/>
            <person name="Zhao S."/>
            <person name="Lieberman T.D."/>
            <person name="Swanson P.K."/>
            <person name="Smith M."/>
            <person name="Roesemann S."/>
            <person name="Alexander J.E."/>
            <person name="Rich S.A."/>
            <person name="Livny J."/>
            <person name="Vlamakis H."/>
            <person name="Clish C."/>
            <person name="Bullock K."/>
            <person name="Deik A."/>
            <person name="Scott J."/>
            <person name="Pierce K.A."/>
            <person name="Xavier R.J."/>
            <person name="Alm E.J."/>
        </authorList>
    </citation>
    <scope>NUCLEOTIDE SEQUENCE [LARGE SCALE GENOMIC DNA]</scope>
    <source>
        <strain evidence="9 11">BIOML-A2</strain>
    </source>
</reference>
<dbReference type="GO" id="GO:0008422">
    <property type="term" value="F:beta-glucosidase activity"/>
    <property type="evidence" value="ECO:0007669"/>
    <property type="project" value="TreeGrafter"/>
</dbReference>
<dbReference type="InterPro" id="IPR001547">
    <property type="entry name" value="Glyco_hydro_5"/>
</dbReference>
<keyword evidence="6" id="KW-0624">Polysaccharide degradation</keyword>
<evidence type="ECO:0000256" key="6">
    <source>
        <dbReference type="ARBA" id="ARBA00023326"/>
    </source>
</evidence>
<evidence type="ECO:0000256" key="7">
    <source>
        <dbReference type="RuleBase" id="RU361153"/>
    </source>
</evidence>
<dbReference type="EC" id="3.2.1.4" evidence="10"/>
<evidence type="ECO:0000256" key="3">
    <source>
        <dbReference type="ARBA" id="ARBA00023001"/>
    </source>
</evidence>